<evidence type="ECO:0000259" key="8">
    <source>
        <dbReference type="Pfam" id="PF00561"/>
    </source>
</evidence>
<dbReference type="SUPFAM" id="SSF53474">
    <property type="entry name" value="alpha/beta-Hydrolases"/>
    <property type="match status" value="1"/>
</dbReference>
<evidence type="ECO:0000256" key="4">
    <source>
        <dbReference type="ARBA" id="ARBA00023098"/>
    </source>
</evidence>
<keyword evidence="6" id="KW-0378">Hydrolase</keyword>
<dbReference type="Pfam" id="PF00561">
    <property type="entry name" value="Abhydrolase_1"/>
    <property type="match status" value="1"/>
</dbReference>
<organism evidence="9 10">
    <name type="scientific">Monodelphis domestica</name>
    <name type="common">Gray short-tailed opossum</name>
    <dbReference type="NCBI Taxonomy" id="13616"/>
    <lineage>
        <taxon>Eukaryota</taxon>
        <taxon>Metazoa</taxon>
        <taxon>Chordata</taxon>
        <taxon>Craniata</taxon>
        <taxon>Vertebrata</taxon>
        <taxon>Euteleostomi</taxon>
        <taxon>Mammalia</taxon>
        <taxon>Metatheria</taxon>
        <taxon>Didelphimorphia</taxon>
        <taxon>Didelphidae</taxon>
        <taxon>Monodelphis</taxon>
    </lineage>
</organism>
<keyword evidence="2" id="KW-0732">Signal</keyword>
<reference evidence="9" key="3">
    <citation type="submission" date="2025-09" db="UniProtKB">
        <authorList>
            <consortium name="Ensembl"/>
        </authorList>
    </citation>
    <scope>IDENTIFICATION</scope>
</reference>
<keyword evidence="5" id="KW-0325">Glycoprotein</keyword>
<dbReference type="PANTHER" id="PTHR11005">
    <property type="entry name" value="LYSOSOMAL ACID LIPASE-RELATED"/>
    <property type="match status" value="1"/>
</dbReference>
<dbReference type="FunFam" id="3.40.50.1820:FF:000012">
    <property type="entry name" value="Lipase"/>
    <property type="match status" value="1"/>
</dbReference>
<dbReference type="GO" id="GO:0016788">
    <property type="term" value="F:hydrolase activity, acting on ester bonds"/>
    <property type="evidence" value="ECO:0007669"/>
    <property type="project" value="InterPro"/>
</dbReference>
<feature type="active site" description="Charge relay system" evidence="7">
    <location>
        <position position="353"/>
    </location>
</feature>
<evidence type="ECO:0000256" key="1">
    <source>
        <dbReference type="ARBA" id="ARBA00010701"/>
    </source>
</evidence>
<dbReference type="Bgee" id="ENSMODG00000025714">
    <property type="expression patterns" value="Expressed in spermatid and 2 other cell types or tissues"/>
</dbReference>
<dbReference type="PIRSF" id="PIRSF000862">
    <property type="entry name" value="Steryl_ester_lip"/>
    <property type="match status" value="1"/>
</dbReference>
<protein>
    <recommendedName>
        <fullName evidence="6">Lipase</fullName>
    </recommendedName>
</protein>
<feature type="active site" description="Nucleophile" evidence="7">
    <location>
        <position position="182"/>
    </location>
</feature>
<dbReference type="InterPro" id="IPR000073">
    <property type="entry name" value="AB_hydrolase_1"/>
</dbReference>
<dbReference type="Gene3D" id="3.40.50.1820">
    <property type="entry name" value="alpha/beta hydrolase"/>
    <property type="match status" value="1"/>
</dbReference>
<comment type="similarity">
    <text evidence="1 6">Belongs to the AB hydrolase superfamily. Lipase family.</text>
</comment>
<feature type="domain" description="AB hydrolase-1" evidence="8">
    <location>
        <begin position="88"/>
        <end position="385"/>
    </location>
</feature>
<accession>A0A5F8H9P0</accession>
<keyword evidence="10" id="KW-1185">Reference proteome</keyword>
<reference evidence="9" key="2">
    <citation type="submission" date="2025-08" db="UniProtKB">
        <authorList>
            <consortium name="Ensembl"/>
        </authorList>
    </citation>
    <scope>IDENTIFICATION</scope>
</reference>
<reference evidence="9 10" key="1">
    <citation type="journal article" date="2007" name="Nature">
        <title>Genome of the marsupial Monodelphis domestica reveals innovation in non-coding sequences.</title>
        <authorList>
            <person name="Mikkelsen T.S."/>
            <person name="Wakefield M.J."/>
            <person name="Aken B."/>
            <person name="Amemiya C.T."/>
            <person name="Chang J.L."/>
            <person name="Duke S."/>
            <person name="Garber M."/>
            <person name="Gentles A.J."/>
            <person name="Goodstadt L."/>
            <person name="Heger A."/>
            <person name="Jurka J."/>
            <person name="Kamal M."/>
            <person name="Mauceli E."/>
            <person name="Searle S.M."/>
            <person name="Sharpe T."/>
            <person name="Baker M.L."/>
            <person name="Batzer M.A."/>
            <person name="Benos P.V."/>
            <person name="Belov K."/>
            <person name="Clamp M."/>
            <person name="Cook A."/>
            <person name="Cuff J."/>
            <person name="Das R."/>
            <person name="Davidow L."/>
            <person name="Deakin J.E."/>
            <person name="Fazzari M.J."/>
            <person name="Glass J.L."/>
            <person name="Grabherr M."/>
            <person name="Greally J.M."/>
            <person name="Gu W."/>
            <person name="Hore T.A."/>
            <person name="Huttley G.A."/>
            <person name="Kleber M."/>
            <person name="Jirtle R.L."/>
            <person name="Koina E."/>
            <person name="Lee J.T."/>
            <person name="Mahony S."/>
            <person name="Marra M.A."/>
            <person name="Miller R.D."/>
            <person name="Nicholls R.D."/>
            <person name="Oda M."/>
            <person name="Papenfuss A.T."/>
            <person name="Parra Z.E."/>
            <person name="Pollock D.D."/>
            <person name="Ray D.A."/>
            <person name="Schein J.E."/>
            <person name="Speed T.P."/>
            <person name="Thompson K."/>
            <person name="VandeBerg J.L."/>
            <person name="Wade C.M."/>
            <person name="Walker J.A."/>
            <person name="Waters P.D."/>
            <person name="Webber C."/>
            <person name="Weidman J.R."/>
            <person name="Xie X."/>
            <person name="Zody M.C."/>
            <person name="Baldwin J."/>
            <person name="Abdouelleil A."/>
            <person name="Abdulkadir J."/>
            <person name="Abebe A."/>
            <person name="Abera B."/>
            <person name="Abreu J."/>
            <person name="Acer S.C."/>
            <person name="Aftuck L."/>
            <person name="Alexander A."/>
            <person name="An P."/>
            <person name="Anderson E."/>
            <person name="Anderson S."/>
            <person name="Arachi H."/>
            <person name="Azer M."/>
            <person name="Bachantsang P."/>
            <person name="Barry A."/>
            <person name="Bayul T."/>
            <person name="Berlin A."/>
            <person name="Bessette D."/>
            <person name="Bloom T."/>
            <person name="Bloom T."/>
            <person name="Boguslavskiy L."/>
            <person name="Bonnet C."/>
            <person name="Boukhgalter B."/>
            <person name="Bourzgui I."/>
            <person name="Brown A."/>
            <person name="Cahill P."/>
            <person name="Channer S."/>
            <person name="Cheshatsang Y."/>
            <person name="Chuda L."/>
            <person name="Citroen M."/>
            <person name="Collymore A."/>
            <person name="Cooke P."/>
            <person name="Costello M."/>
            <person name="D'Aco K."/>
            <person name="Daza R."/>
            <person name="De Haan G."/>
            <person name="DeGray S."/>
            <person name="DeMaso C."/>
            <person name="Dhargay N."/>
            <person name="Dooley K."/>
            <person name="Dooley E."/>
            <person name="Doricent M."/>
            <person name="Dorje P."/>
            <person name="Dorjee K."/>
            <person name="Dupes A."/>
            <person name="Elong R."/>
            <person name="Falk J."/>
            <person name="Farina A."/>
            <person name="Faro S."/>
            <person name="Ferguson D."/>
            <person name="Fisher S."/>
            <person name="Foley C.D."/>
            <person name="Franke A."/>
            <person name="Friedrich D."/>
            <person name="Gadbois L."/>
            <person name="Gearin G."/>
            <person name="Gearin C.R."/>
            <person name="Giannoukos G."/>
            <person name="Goode T."/>
            <person name="Graham J."/>
            <person name="Grandbois E."/>
            <person name="Grewal S."/>
            <person name="Gyaltsen K."/>
            <person name="Hafez N."/>
            <person name="Hagos B."/>
            <person name="Hall J."/>
            <person name="Henson C."/>
            <person name="Hollinger A."/>
            <person name="Honan T."/>
            <person name="Huard M.D."/>
            <person name="Hughes L."/>
            <person name="Hurhula B."/>
            <person name="Husby M.E."/>
            <person name="Kamat A."/>
            <person name="Kanga B."/>
            <person name="Kashin S."/>
            <person name="Khazanovich D."/>
            <person name="Kisner P."/>
            <person name="Lance K."/>
            <person name="Lara M."/>
            <person name="Lee W."/>
            <person name="Lennon N."/>
            <person name="Letendre F."/>
            <person name="LeVine R."/>
            <person name="Lipovsky A."/>
            <person name="Liu X."/>
            <person name="Liu J."/>
            <person name="Liu S."/>
            <person name="Lokyitsang T."/>
            <person name="Lokyitsang Y."/>
            <person name="Lubonja R."/>
            <person name="Lui A."/>
            <person name="MacDonald P."/>
            <person name="Magnisalis V."/>
            <person name="Maru K."/>
            <person name="Matthews C."/>
            <person name="McCusker W."/>
            <person name="McDonough S."/>
            <person name="Mehta T."/>
            <person name="Meldrim J."/>
            <person name="Meneus L."/>
            <person name="Mihai O."/>
            <person name="Mihalev A."/>
            <person name="Mihova T."/>
            <person name="Mittelman R."/>
            <person name="Mlenga V."/>
            <person name="Montmayeur A."/>
            <person name="Mulrain L."/>
            <person name="Navidi A."/>
            <person name="Naylor J."/>
            <person name="Negash T."/>
            <person name="Nguyen T."/>
            <person name="Nguyen N."/>
            <person name="Nicol R."/>
            <person name="Norbu C."/>
            <person name="Norbu N."/>
            <person name="Novod N."/>
            <person name="O'Neill B."/>
            <person name="Osman S."/>
            <person name="Markiewicz E."/>
            <person name="Oyono O.L."/>
            <person name="Patti C."/>
            <person name="Phunkhang P."/>
            <person name="Pierre F."/>
            <person name="Priest M."/>
            <person name="Raghuraman S."/>
            <person name="Rege F."/>
            <person name="Reyes R."/>
            <person name="Rise C."/>
            <person name="Rogov P."/>
            <person name="Ross K."/>
            <person name="Ryan E."/>
            <person name="Settipalli S."/>
            <person name="Shea T."/>
            <person name="Sherpa N."/>
            <person name="Shi L."/>
            <person name="Shih D."/>
            <person name="Sparrow T."/>
            <person name="Spaulding J."/>
            <person name="Stalker J."/>
            <person name="Stange-Thomann N."/>
            <person name="Stavropoulos S."/>
            <person name="Stone C."/>
            <person name="Strader C."/>
            <person name="Tesfaye S."/>
            <person name="Thomson T."/>
            <person name="Thoulutsang Y."/>
            <person name="Thoulutsang D."/>
            <person name="Topham K."/>
            <person name="Topping I."/>
            <person name="Tsamla T."/>
            <person name="Vassiliev H."/>
            <person name="Vo A."/>
            <person name="Wangchuk T."/>
            <person name="Wangdi T."/>
            <person name="Weiand M."/>
            <person name="Wilkinson J."/>
            <person name="Wilson A."/>
            <person name="Yadav S."/>
            <person name="Young G."/>
            <person name="Yu Q."/>
            <person name="Zembek L."/>
            <person name="Zhong D."/>
            <person name="Zimmer A."/>
            <person name="Zwirko Z."/>
            <person name="Jaffe D.B."/>
            <person name="Alvarez P."/>
            <person name="Brockman W."/>
            <person name="Butler J."/>
            <person name="Chin C."/>
            <person name="Gnerre S."/>
            <person name="MacCallum I."/>
            <person name="Graves J.A."/>
            <person name="Ponting C.P."/>
            <person name="Breen M."/>
            <person name="Samollow P.B."/>
            <person name="Lander E.S."/>
            <person name="Lindblad-Toh K."/>
        </authorList>
    </citation>
    <scope>NUCLEOTIDE SEQUENCE [LARGE SCALE GENOMIC DNA]</scope>
</reference>
<keyword evidence="4" id="KW-0443">Lipid metabolism</keyword>
<evidence type="ECO:0000313" key="9">
    <source>
        <dbReference type="Ensembl" id="ENSMODP00000056720.1"/>
    </source>
</evidence>
<dbReference type="GO" id="GO:0016042">
    <property type="term" value="P:lipid catabolic process"/>
    <property type="evidence" value="ECO:0007669"/>
    <property type="project" value="UniProtKB-KW"/>
</dbReference>
<dbReference type="AlphaFoldDB" id="A0A5F8H9P0"/>
<evidence type="ECO:0000256" key="2">
    <source>
        <dbReference type="ARBA" id="ARBA00022729"/>
    </source>
</evidence>
<sequence>MDPVIKGRCEIQWLLADACWILLLGTAFGSTNITRVQNPEADMNISQIISYWGYPSEKYDVKTEDGFILGVFRIPYGKRNSNQTAQRPVVYLQHGMFVSASIWIANPPESSLAFALADAGCDVWMGNSRGTVWSRKHTRYSPESPEFWAFSFDEMAKYDLPATLNFILNKTSQEQLYYLGHSQGTTTAFAAFSTNPTLSSRIKLFFALAPVVSVQYSKGPLKALISIPTPILKVIFGRKELIPMSSLNQFLGSQVCNQKIFSHLCAGLFFHVSGYNQKNFNMSRLDVYLSQNPAGTSVQNIVHWRQILYSAKFQAYDWGNPDENMEHYNQVTPPLYDLEAVKVPIVMWSGGQDRFAAPKEVEKLIPRLSKLIYHRNIPYYNHIDFVLGIDVPTCGQRNLSIGVELMSVTRK</sequence>
<keyword evidence="3 6" id="KW-0442">Lipid degradation</keyword>
<dbReference type="Proteomes" id="UP000002280">
    <property type="component" value="Chromosome 1"/>
</dbReference>
<evidence type="ECO:0000256" key="5">
    <source>
        <dbReference type="ARBA" id="ARBA00023180"/>
    </source>
</evidence>
<feature type="active site" description="Charge relay system" evidence="7">
    <location>
        <position position="382"/>
    </location>
</feature>
<dbReference type="GeneTree" id="ENSGT00940000160031"/>
<evidence type="ECO:0000313" key="10">
    <source>
        <dbReference type="Proteomes" id="UP000002280"/>
    </source>
</evidence>
<name>A0A5F8H9P0_MONDO</name>
<evidence type="ECO:0000256" key="3">
    <source>
        <dbReference type="ARBA" id="ARBA00022963"/>
    </source>
</evidence>
<proteinExistence type="inferred from homology"/>
<evidence type="ECO:0000256" key="6">
    <source>
        <dbReference type="PIRNR" id="PIRNR000862"/>
    </source>
</evidence>
<gene>
    <name evidence="9" type="primary">LOC100021431</name>
</gene>
<dbReference type="Ensembl" id="ENSMODT00000087037.1">
    <property type="protein sequence ID" value="ENSMODP00000056720.1"/>
    <property type="gene ID" value="ENSMODG00000025714.3"/>
</dbReference>
<evidence type="ECO:0000256" key="7">
    <source>
        <dbReference type="PIRSR" id="PIRSR000862-1"/>
    </source>
</evidence>
<dbReference type="InterPro" id="IPR025483">
    <property type="entry name" value="Lipase_euk"/>
</dbReference>
<dbReference type="InterPro" id="IPR029058">
    <property type="entry name" value="AB_hydrolase_fold"/>
</dbReference>